<dbReference type="GO" id="GO:0016887">
    <property type="term" value="F:ATP hydrolysis activity"/>
    <property type="evidence" value="ECO:0007669"/>
    <property type="project" value="InterPro"/>
</dbReference>
<dbReference type="InterPro" id="IPR003593">
    <property type="entry name" value="AAA+_ATPase"/>
</dbReference>
<dbReference type="InterPro" id="IPR017871">
    <property type="entry name" value="ABC_transporter-like_CS"/>
</dbReference>
<dbReference type="SUPFAM" id="SSF52540">
    <property type="entry name" value="P-loop containing nucleoside triphosphate hydrolases"/>
    <property type="match status" value="1"/>
</dbReference>
<evidence type="ECO:0000256" key="3">
    <source>
        <dbReference type="ARBA" id="ARBA00022741"/>
    </source>
</evidence>
<dbReference type="FunFam" id="3.40.50.300:FF:000016">
    <property type="entry name" value="Oligopeptide ABC transporter ATP-binding component"/>
    <property type="match status" value="1"/>
</dbReference>
<evidence type="ECO:0000256" key="5">
    <source>
        <dbReference type="SAM" id="MobiDB-lite"/>
    </source>
</evidence>
<protein>
    <submittedName>
        <fullName evidence="7">Oligopeptide transport ATP-binding protein OppF (TC 3.A.1.5.1)</fullName>
    </submittedName>
</protein>
<proteinExistence type="inferred from homology"/>
<dbReference type="GO" id="GO:0005524">
    <property type="term" value="F:ATP binding"/>
    <property type="evidence" value="ECO:0007669"/>
    <property type="project" value="UniProtKB-KW"/>
</dbReference>
<keyword evidence="8" id="KW-1185">Reference proteome</keyword>
<dbReference type="InterPro" id="IPR027417">
    <property type="entry name" value="P-loop_NTPase"/>
</dbReference>
<feature type="region of interest" description="Disordered" evidence="5">
    <location>
        <begin position="267"/>
        <end position="289"/>
    </location>
</feature>
<dbReference type="KEGG" id="dpg:DESPIGER_2383"/>
<dbReference type="PANTHER" id="PTHR43776">
    <property type="entry name" value="TRANSPORT ATP-BINDING PROTEIN"/>
    <property type="match status" value="1"/>
</dbReference>
<dbReference type="Gene3D" id="3.40.50.300">
    <property type="entry name" value="P-loop containing nucleotide triphosphate hydrolases"/>
    <property type="match status" value="1"/>
</dbReference>
<dbReference type="InterPro" id="IPR013563">
    <property type="entry name" value="Oligopep_ABC_C"/>
</dbReference>
<name>A0A1K1LHL4_9BACT</name>
<dbReference type="InterPro" id="IPR003439">
    <property type="entry name" value="ABC_transporter-like_ATP-bd"/>
</dbReference>
<dbReference type="Proteomes" id="UP000186323">
    <property type="component" value="Chromosome I"/>
</dbReference>
<dbReference type="GO" id="GO:0055085">
    <property type="term" value="P:transmembrane transport"/>
    <property type="evidence" value="ECO:0007669"/>
    <property type="project" value="UniProtKB-ARBA"/>
</dbReference>
<evidence type="ECO:0000313" key="8">
    <source>
        <dbReference type="Proteomes" id="UP000186323"/>
    </source>
</evidence>
<dbReference type="AlphaFoldDB" id="A0A1K1LHL4"/>
<dbReference type="InterPro" id="IPR050319">
    <property type="entry name" value="ABC_transp_ATP-bind"/>
</dbReference>
<dbReference type="Pfam" id="PF08352">
    <property type="entry name" value="oligo_HPY"/>
    <property type="match status" value="1"/>
</dbReference>
<comment type="similarity">
    <text evidence="1">Belongs to the ABC transporter superfamily.</text>
</comment>
<dbReference type="CDD" id="cd03257">
    <property type="entry name" value="ABC_NikE_OppD_transporters"/>
    <property type="match status" value="1"/>
</dbReference>
<dbReference type="PROSITE" id="PS00211">
    <property type="entry name" value="ABC_TRANSPORTER_1"/>
    <property type="match status" value="1"/>
</dbReference>
<reference evidence="8" key="1">
    <citation type="submission" date="2016-10" db="EMBL/GenBank/DDBJ databases">
        <authorList>
            <person name="Wegmann U."/>
        </authorList>
    </citation>
    <scope>NUCLEOTIDE SEQUENCE [LARGE SCALE GENOMIC DNA]</scope>
</reference>
<dbReference type="PROSITE" id="PS50893">
    <property type="entry name" value="ABC_TRANSPORTER_2"/>
    <property type="match status" value="1"/>
</dbReference>
<accession>A0A1K1LHL4</accession>
<keyword evidence="4 7" id="KW-0067">ATP-binding</keyword>
<keyword evidence="3" id="KW-0547">Nucleotide-binding</keyword>
<dbReference type="Pfam" id="PF00005">
    <property type="entry name" value="ABC_tran"/>
    <property type="match status" value="1"/>
</dbReference>
<keyword evidence="2" id="KW-0813">Transport</keyword>
<dbReference type="GO" id="GO:0015833">
    <property type="term" value="P:peptide transport"/>
    <property type="evidence" value="ECO:0007669"/>
    <property type="project" value="InterPro"/>
</dbReference>
<dbReference type="NCBIfam" id="TIGR01727">
    <property type="entry name" value="oligo_HPY"/>
    <property type="match status" value="1"/>
</dbReference>
<dbReference type="EMBL" id="LT630450">
    <property type="protein sequence ID" value="SFV74204.1"/>
    <property type="molecule type" value="Genomic_DNA"/>
</dbReference>
<dbReference type="SMART" id="SM00382">
    <property type="entry name" value="AAA"/>
    <property type="match status" value="1"/>
</dbReference>
<gene>
    <name evidence="7" type="ORF">DESPIGER_2383</name>
</gene>
<evidence type="ECO:0000256" key="4">
    <source>
        <dbReference type="ARBA" id="ARBA00022840"/>
    </source>
</evidence>
<dbReference type="PANTHER" id="PTHR43776:SF7">
    <property type="entry name" value="D,D-DIPEPTIDE TRANSPORT ATP-BINDING PROTEIN DDPF-RELATED"/>
    <property type="match status" value="1"/>
</dbReference>
<evidence type="ECO:0000256" key="1">
    <source>
        <dbReference type="ARBA" id="ARBA00005417"/>
    </source>
</evidence>
<evidence type="ECO:0000259" key="6">
    <source>
        <dbReference type="PROSITE" id="PS50893"/>
    </source>
</evidence>
<evidence type="ECO:0000313" key="7">
    <source>
        <dbReference type="EMBL" id="SFV74204.1"/>
    </source>
</evidence>
<organism evidence="7 8">
    <name type="scientific">Desulfovibrio piger</name>
    <dbReference type="NCBI Taxonomy" id="901"/>
    <lineage>
        <taxon>Bacteria</taxon>
        <taxon>Pseudomonadati</taxon>
        <taxon>Thermodesulfobacteriota</taxon>
        <taxon>Desulfovibrionia</taxon>
        <taxon>Desulfovibrionales</taxon>
        <taxon>Desulfovibrionaceae</taxon>
        <taxon>Desulfovibrio</taxon>
    </lineage>
</organism>
<evidence type="ECO:0000256" key="2">
    <source>
        <dbReference type="ARBA" id="ARBA00022448"/>
    </source>
</evidence>
<feature type="domain" description="ABC transporter" evidence="6">
    <location>
        <begin position="11"/>
        <end position="257"/>
    </location>
</feature>
<sequence length="329" mass="36484">MMETGNRDDVLALEDVRCHFPVRQGMLGEVRHLRAVDGVDLVLRPGQSLGLVGESGCGKSTLGRLACGLQRPTGGRVLFRGEPLPPAGAGSMAAGRIQMVFQDPFSSLDPRCPVGTSVEESLLAGKRPARKERRERVRDMFATVGLAGLERRYPHEFSGGQRQRIAVARALMTHPDLIVCDEPVSALDASVQAQILNLLRQVQEDFGPAYLFISHDLAVVGFMCPRILVMYLGRFVEEGPRERLLREPAHPYTRALLASVPSFEDLRDGKSPVRAPRQNIRGELPSPLDPPSGCRFHPRCPQATERCREEAPSWKELEPGWRVRCHLYA</sequence>